<dbReference type="EMBL" id="BMPF01000007">
    <property type="protein sequence ID" value="GGL44115.1"/>
    <property type="molecule type" value="Genomic_DNA"/>
</dbReference>
<accession>A0A830FDH5</accession>
<reference evidence="1 2" key="1">
    <citation type="journal article" date="2019" name="Int. J. Syst. Evol. Microbiol.">
        <title>The Global Catalogue of Microorganisms (GCM) 10K type strain sequencing project: providing services to taxonomists for standard genome sequencing and annotation.</title>
        <authorList>
            <consortium name="The Broad Institute Genomics Platform"/>
            <consortium name="The Broad Institute Genome Sequencing Center for Infectious Disease"/>
            <person name="Wu L."/>
            <person name="Ma J."/>
        </authorList>
    </citation>
    <scope>NUCLEOTIDE SEQUENCE [LARGE SCALE GENOMIC DNA]</scope>
    <source>
        <strain evidence="1 2">JCM 19585</strain>
    </source>
</reference>
<evidence type="ECO:0000313" key="2">
    <source>
        <dbReference type="Proteomes" id="UP000628840"/>
    </source>
</evidence>
<dbReference type="AlphaFoldDB" id="A0A830FDH5"/>
<evidence type="ECO:0000313" key="1">
    <source>
        <dbReference type="EMBL" id="GGL44115.1"/>
    </source>
</evidence>
<proteinExistence type="predicted"/>
<sequence>MLVAIELITHILFKLLTLEEKLGEFFEHIVSGEYVNSFLGAANEIVEVTVWPSEDVSNEIISFRVVAFFLDVEEVGEVCGLVIKVDYEDVEALTSMGFSEIGCPRGLVDTSRL</sequence>
<organism evidence="1 2">
    <name type="scientific">Halarchaeum grantii</name>
    <dbReference type="NCBI Taxonomy" id="1193105"/>
    <lineage>
        <taxon>Archaea</taxon>
        <taxon>Methanobacteriati</taxon>
        <taxon>Methanobacteriota</taxon>
        <taxon>Stenosarchaea group</taxon>
        <taxon>Halobacteria</taxon>
        <taxon>Halobacteriales</taxon>
        <taxon>Halobacteriaceae</taxon>
    </lineage>
</organism>
<name>A0A830FDH5_9EURY</name>
<keyword evidence="2" id="KW-1185">Reference proteome</keyword>
<comment type="caution">
    <text evidence="1">The sequence shown here is derived from an EMBL/GenBank/DDBJ whole genome shotgun (WGS) entry which is preliminary data.</text>
</comment>
<dbReference type="Proteomes" id="UP000628840">
    <property type="component" value="Unassembled WGS sequence"/>
</dbReference>
<protein>
    <submittedName>
        <fullName evidence="1">Uncharacterized protein</fullName>
    </submittedName>
</protein>
<gene>
    <name evidence="1" type="ORF">GCM10009037_29410</name>
</gene>